<dbReference type="PRINTS" id="PR00035">
    <property type="entry name" value="HTHGNTR"/>
</dbReference>
<dbReference type="GO" id="GO:0003677">
    <property type="term" value="F:DNA binding"/>
    <property type="evidence" value="ECO:0007669"/>
    <property type="project" value="UniProtKB-KW"/>
</dbReference>
<dbReference type="PANTHER" id="PTHR46577">
    <property type="entry name" value="HTH-TYPE TRANSCRIPTIONAL REGULATORY PROTEIN GABR"/>
    <property type="match status" value="1"/>
</dbReference>
<proteinExistence type="inferred from homology"/>
<dbReference type="CDD" id="cd00609">
    <property type="entry name" value="AAT_like"/>
    <property type="match status" value="1"/>
</dbReference>
<dbReference type="InterPro" id="IPR036390">
    <property type="entry name" value="WH_DNA-bd_sf"/>
</dbReference>
<dbReference type="PROSITE" id="PS50949">
    <property type="entry name" value="HTH_GNTR"/>
    <property type="match status" value="1"/>
</dbReference>
<sequence>MKSICADLLLQRMGPDGVASLARPLNRALYACVRGAIQDGSLAPAMRMPPQRDLAAELGLSRNTVMFAYEQLLAEGYLTARTGSGTFVADTAPERFLNASAVASTPAAALRGTHGAAPMQGLSPRGQRLIANASASATQWGAFMPGVPDLARFPHRRYAQIAARLWRQPHPEWLSYSHGGGLPALREAVAAHLRVARSVRCDASQVLITEGIHQAIDLVVRMLGTPGETAWVEEPGYWGIRGVLEVSDINMVPMPVDAEGMTLPPTGDARFGWHRPAPRFIFVTPSHQYPLGAVLSLRRRRELLELARRQGSWIVEDDYDSEFRFSGQPIPSLQGLESDAPVVYIGTFSKTLYPGLRMGYMVLPAPIAAAFQTAHAELYRAGHLMTQATVAEFMQAGDYAAHIRRMRPLYARRRAMLAGLIERYLGPGALHEHASNAGLHLVLRLPDGCDDVAVAARARARGIMVRPLSRYYMSPSAARGLLLGYACVPEEAIAPAFEVLLQCLHA</sequence>
<evidence type="ECO:0000256" key="1">
    <source>
        <dbReference type="ARBA" id="ARBA00005384"/>
    </source>
</evidence>
<dbReference type="SMART" id="SM00345">
    <property type="entry name" value="HTH_GNTR"/>
    <property type="match status" value="1"/>
</dbReference>
<dbReference type="Gene3D" id="1.10.10.10">
    <property type="entry name" value="Winged helix-like DNA-binding domain superfamily/Winged helix DNA-binding domain"/>
    <property type="match status" value="1"/>
</dbReference>
<organism evidence="7 8">
    <name type="scientific">Cupriavidus pauculus</name>
    <dbReference type="NCBI Taxonomy" id="82633"/>
    <lineage>
        <taxon>Bacteria</taxon>
        <taxon>Pseudomonadati</taxon>
        <taxon>Pseudomonadota</taxon>
        <taxon>Betaproteobacteria</taxon>
        <taxon>Burkholderiales</taxon>
        <taxon>Burkholderiaceae</taxon>
        <taxon>Cupriavidus</taxon>
    </lineage>
</organism>
<dbReference type="GO" id="GO:0008483">
    <property type="term" value="F:transaminase activity"/>
    <property type="evidence" value="ECO:0007669"/>
    <property type="project" value="UniProtKB-KW"/>
</dbReference>
<keyword evidence="7" id="KW-0032">Aminotransferase</keyword>
<evidence type="ECO:0000313" key="8">
    <source>
        <dbReference type="Proteomes" id="UP000322822"/>
    </source>
</evidence>
<dbReference type="InterPro" id="IPR036388">
    <property type="entry name" value="WH-like_DNA-bd_sf"/>
</dbReference>
<evidence type="ECO:0000313" key="7">
    <source>
        <dbReference type="EMBL" id="QET04116.1"/>
    </source>
</evidence>
<dbReference type="AlphaFoldDB" id="A0A5P2H823"/>
<evidence type="ECO:0000259" key="6">
    <source>
        <dbReference type="PROSITE" id="PS50949"/>
    </source>
</evidence>
<dbReference type="InterPro" id="IPR015424">
    <property type="entry name" value="PyrdxlP-dep_Trfase"/>
</dbReference>
<reference evidence="7 8" key="1">
    <citation type="submission" date="2019-09" db="EMBL/GenBank/DDBJ databases">
        <title>FDA dAtabase for Regulatory Grade micrObial Sequences (FDA-ARGOS): Supporting development and validation of Infectious Disease Dx tests.</title>
        <authorList>
            <person name="Sciortino C."/>
            <person name="Tallon L."/>
            <person name="Sadzewicz L."/>
            <person name="Vavikolanu K."/>
            <person name="Mehta A."/>
            <person name="Aluvathingal J."/>
            <person name="Nadendla S."/>
            <person name="Nandy P."/>
            <person name="Geyer C."/>
            <person name="Yan Y."/>
            <person name="Sichtig H."/>
        </authorList>
    </citation>
    <scope>NUCLEOTIDE SEQUENCE [LARGE SCALE GENOMIC DNA]</scope>
    <source>
        <strain evidence="7 8">FDAARGOS_664</strain>
    </source>
</reference>
<dbReference type="Pfam" id="PF00392">
    <property type="entry name" value="GntR"/>
    <property type="match status" value="1"/>
</dbReference>
<dbReference type="InterPro" id="IPR015421">
    <property type="entry name" value="PyrdxlP-dep_Trfase_major"/>
</dbReference>
<keyword evidence="4" id="KW-0238">DNA-binding</keyword>
<dbReference type="RefSeq" id="WP_150374178.1">
    <property type="nucleotide sequence ID" value="NZ_CP044067.1"/>
</dbReference>
<dbReference type="Pfam" id="PF00155">
    <property type="entry name" value="Aminotran_1_2"/>
    <property type="match status" value="1"/>
</dbReference>
<name>A0A5P2H823_9BURK</name>
<evidence type="ECO:0000256" key="5">
    <source>
        <dbReference type="ARBA" id="ARBA00023163"/>
    </source>
</evidence>
<dbReference type="OrthoDB" id="9804020at2"/>
<keyword evidence="3" id="KW-0805">Transcription regulation</keyword>
<dbReference type="PANTHER" id="PTHR46577:SF1">
    <property type="entry name" value="HTH-TYPE TRANSCRIPTIONAL REGULATORY PROTEIN GABR"/>
    <property type="match status" value="1"/>
</dbReference>
<protein>
    <submittedName>
        <fullName evidence="7">PLP-dependent aminotransferase family protein</fullName>
    </submittedName>
</protein>
<evidence type="ECO:0000256" key="2">
    <source>
        <dbReference type="ARBA" id="ARBA00022898"/>
    </source>
</evidence>
<keyword evidence="7" id="KW-0808">Transferase</keyword>
<dbReference type="CDD" id="cd07377">
    <property type="entry name" value="WHTH_GntR"/>
    <property type="match status" value="1"/>
</dbReference>
<keyword evidence="2" id="KW-0663">Pyridoxal phosphate</keyword>
<dbReference type="Proteomes" id="UP000322822">
    <property type="component" value="Chromosome 2"/>
</dbReference>
<keyword evidence="5" id="KW-0804">Transcription</keyword>
<dbReference type="InterPro" id="IPR000524">
    <property type="entry name" value="Tscrpt_reg_HTH_GntR"/>
</dbReference>
<dbReference type="InterPro" id="IPR051446">
    <property type="entry name" value="HTH_trans_reg/aminotransferase"/>
</dbReference>
<feature type="domain" description="HTH gntR-type" evidence="6">
    <location>
        <begin position="23"/>
        <end position="91"/>
    </location>
</feature>
<evidence type="ECO:0000256" key="4">
    <source>
        <dbReference type="ARBA" id="ARBA00023125"/>
    </source>
</evidence>
<dbReference type="SUPFAM" id="SSF46785">
    <property type="entry name" value="Winged helix' DNA-binding domain"/>
    <property type="match status" value="1"/>
</dbReference>
<dbReference type="SUPFAM" id="SSF53383">
    <property type="entry name" value="PLP-dependent transferases"/>
    <property type="match status" value="1"/>
</dbReference>
<dbReference type="GO" id="GO:0030170">
    <property type="term" value="F:pyridoxal phosphate binding"/>
    <property type="evidence" value="ECO:0007669"/>
    <property type="project" value="InterPro"/>
</dbReference>
<accession>A0A5P2H823</accession>
<dbReference type="Gene3D" id="3.40.640.10">
    <property type="entry name" value="Type I PLP-dependent aspartate aminotransferase-like (Major domain)"/>
    <property type="match status" value="1"/>
</dbReference>
<dbReference type="EMBL" id="CP044067">
    <property type="protein sequence ID" value="QET04116.1"/>
    <property type="molecule type" value="Genomic_DNA"/>
</dbReference>
<comment type="similarity">
    <text evidence="1">In the C-terminal section; belongs to the class-I pyridoxal-phosphate-dependent aminotransferase family.</text>
</comment>
<evidence type="ECO:0000256" key="3">
    <source>
        <dbReference type="ARBA" id="ARBA00023015"/>
    </source>
</evidence>
<dbReference type="GO" id="GO:0003700">
    <property type="term" value="F:DNA-binding transcription factor activity"/>
    <property type="evidence" value="ECO:0007669"/>
    <property type="project" value="InterPro"/>
</dbReference>
<dbReference type="InterPro" id="IPR004839">
    <property type="entry name" value="Aminotransferase_I/II_large"/>
</dbReference>
<gene>
    <name evidence="7" type="ORF">FOB72_18315</name>
</gene>